<dbReference type="PANTHER" id="PTHR13303">
    <property type="entry name" value="PREFOLDIN SUBUNIT 2"/>
    <property type="match status" value="1"/>
</dbReference>
<evidence type="ECO:0000256" key="1">
    <source>
        <dbReference type="ARBA" id="ARBA00008045"/>
    </source>
</evidence>
<reference evidence="4" key="1">
    <citation type="journal article" date="2021" name="Open Biol.">
        <title>Shared evolutionary footprints suggest mitochondrial oxidative damage underlies multiple complex I losses in fungi.</title>
        <authorList>
            <person name="Schikora-Tamarit M.A."/>
            <person name="Marcet-Houben M."/>
            <person name="Nosek J."/>
            <person name="Gabaldon T."/>
        </authorList>
    </citation>
    <scope>NUCLEOTIDE SEQUENCE</scope>
    <source>
        <strain evidence="4">CBS6075</strain>
    </source>
</reference>
<evidence type="ECO:0000313" key="4">
    <source>
        <dbReference type="EMBL" id="KAH3670595.1"/>
    </source>
</evidence>
<evidence type="ECO:0000256" key="3">
    <source>
        <dbReference type="SAM" id="Coils"/>
    </source>
</evidence>
<sequence length="107" mass="12217">MSLQAKYDNFQQTIESLNTKIVQLHAQADEHAVVLETLKEVPAERRCYRMIGGSLVELRAGEASKVLAENLQGMKSTTEKLTEELKTQQKQFLDWKEKNNIKIVKAN</sequence>
<feature type="coiled-coil region" evidence="3">
    <location>
        <begin position="71"/>
        <end position="98"/>
    </location>
</feature>
<accession>A0A9P8T9R8</accession>
<dbReference type="EMBL" id="JAEUBE010000087">
    <property type="protein sequence ID" value="KAH3670595.1"/>
    <property type="molecule type" value="Genomic_DNA"/>
</dbReference>
<dbReference type="GO" id="GO:0051082">
    <property type="term" value="F:unfolded protein binding"/>
    <property type="evidence" value="ECO:0007669"/>
    <property type="project" value="InterPro"/>
</dbReference>
<gene>
    <name evidence="4" type="ORF">OGAPHI_001110</name>
</gene>
<keyword evidence="2" id="KW-0143">Chaperone</keyword>
<dbReference type="Pfam" id="PF01920">
    <property type="entry name" value="Prefoldin_2"/>
    <property type="match status" value="1"/>
</dbReference>
<evidence type="ECO:0008006" key="6">
    <source>
        <dbReference type="Google" id="ProtNLM"/>
    </source>
</evidence>
<dbReference type="InterPro" id="IPR002777">
    <property type="entry name" value="PFD_beta-like"/>
</dbReference>
<dbReference type="InterPro" id="IPR027235">
    <property type="entry name" value="PFD2"/>
</dbReference>
<reference evidence="4" key="2">
    <citation type="submission" date="2021-01" db="EMBL/GenBank/DDBJ databases">
        <authorList>
            <person name="Schikora-Tamarit M.A."/>
        </authorList>
    </citation>
    <scope>NUCLEOTIDE SEQUENCE</scope>
    <source>
        <strain evidence="4">CBS6075</strain>
    </source>
</reference>
<dbReference type="GO" id="GO:0006457">
    <property type="term" value="P:protein folding"/>
    <property type="evidence" value="ECO:0007669"/>
    <property type="project" value="InterPro"/>
</dbReference>
<comment type="caution">
    <text evidence="4">The sequence shown here is derived from an EMBL/GenBank/DDBJ whole genome shotgun (WGS) entry which is preliminary data.</text>
</comment>
<dbReference type="RefSeq" id="XP_046064020.1">
    <property type="nucleotide sequence ID" value="XM_046201837.1"/>
</dbReference>
<keyword evidence="3" id="KW-0175">Coiled coil</keyword>
<evidence type="ECO:0000313" key="5">
    <source>
        <dbReference type="Proteomes" id="UP000769157"/>
    </source>
</evidence>
<name>A0A9P8T9R8_9ASCO</name>
<organism evidence="4 5">
    <name type="scientific">Ogataea philodendri</name>
    <dbReference type="NCBI Taxonomy" id="1378263"/>
    <lineage>
        <taxon>Eukaryota</taxon>
        <taxon>Fungi</taxon>
        <taxon>Dikarya</taxon>
        <taxon>Ascomycota</taxon>
        <taxon>Saccharomycotina</taxon>
        <taxon>Pichiomycetes</taxon>
        <taxon>Pichiales</taxon>
        <taxon>Pichiaceae</taxon>
        <taxon>Ogataea</taxon>
    </lineage>
</organism>
<dbReference type="InterPro" id="IPR009053">
    <property type="entry name" value="Prefoldin"/>
</dbReference>
<dbReference type="GeneID" id="70233078"/>
<comment type="similarity">
    <text evidence="1">Belongs to the prefoldin subunit beta family.</text>
</comment>
<keyword evidence="5" id="KW-1185">Reference proteome</keyword>
<evidence type="ECO:0000256" key="2">
    <source>
        <dbReference type="ARBA" id="ARBA00023186"/>
    </source>
</evidence>
<protein>
    <recommendedName>
        <fullName evidence="6">Prefoldin subunit 2</fullName>
    </recommendedName>
</protein>
<dbReference type="OrthoDB" id="29646at2759"/>
<dbReference type="AlphaFoldDB" id="A0A9P8T9R8"/>
<dbReference type="Proteomes" id="UP000769157">
    <property type="component" value="Unassembled WGS sequence"/>
</dbReference>
<dbReference type="Gene3D" id="1.10.287.370">
    <property type="match status" value="1"/>
</dbReference>
<dbReference type="GO" id="GO:0016272">
    <property type="term" value="C:prefoldin complex"/>
    <property type="evidence" value="ECO:0007669"/>
    <property type="project" value="InterPro"/>
</dbReference>
<proteinExistence type="inferred from homology"/>
<dbReference type="SUPFAM" id="SSF46579">
    <property type="entry name" value="Prefoldin"/>
    <property type="match status" value="1"/>
</dbReference>